<comment type="caution">
    <text evidence="2">The sequence shown here is derived from an EMBL/GenBank/DDBJ whole genome shotgun (WGS) entry which is preliminary data.</text>
</comment>
<organism evidence="2 3">
    <name type="scientific">Synergistes jonesii</name>
    <dbReference type="NCBI Taxonomy" id="2754"/>
    <lineage>
        <taxon>Bacteria</taxon>
        <taxon>Thermotogati</taxon>
        <taxon>Synergistota</taxon>
        <taxon>Synergistia</taxon>
        <taxon>Synergistales</taxon>
        <taxon>Synergistaceae</taxon>
        <taxon>Synergistes</taxon>
    </lineage>
</organism>
<dbReference type="RefSeq" id="WP_037977848.1">
    <property type="nucleotide sequence ID" value="NZ_JMKI01000047.1"/>
</dbReference>
<evidence type="ECO:0000256" key="1">
    <source>
        <dbReference type="SAM" id="SignalP"/>
    </source>
</evidence>
<dbReference type="GO" id="GO:0009279">
    <property type="term" value="C:cell outer membrane"/>
    <property type="evidence" value="ECO:0007669"/>
    <property type="project" value="TreeGrafter"/>
</dbReference>
<dbReference type="OrthoDB" id="2893at2"/>
<dbReference type="eggNOG" id="COG1452">
    <property type="taxonomic scope" value="Bacteria"/>
</dbReference>
<evidence type="ECO:0008006" key="4">
    <source>
        <dbReference type="Google" id="ProtNLM"/>
    </source>
</evidence>
<evidence type="ECO:0000313" key="3">
    <source>
        <dbReference type="Proteomes" id="UP000027665"/>
    </source>
</evidence>
<proteinExistence type="predicted"/>
<dbReference type="STRING" id="2754.EH55_09670"/>
<feature type="signal peptide" evidence="1">
    <location>
        <begin position="1"/>
        <end position="24"/>
    </location>
</feature>
<dbReference type="PANTHER" id="PTHR30189">
    <property type="entry name" value="LPS-ASSEMBLY PROTEIN"/>
    <property type="match status" value="1"/>
</dbReference>
<protein>
    <recommendedName>
        <fullName evidence="4">Organic solvent tolerance protein OstA</fullName>
    </recommendedName>
</protein>
<keyword evidence="3" id="KW-1185">Reference proteome</keyword>
<gene>
    <name evidence="2" type="ORF">EH55_09670</name>
</gene>
<feature type="chain" id="PRO_5001690215" description="Organic solvent tolerance protein OstA" evidence="1">
    <location>
        <begin position="25"/>
        <end position="575"/>
    </location>
</feature>
<keyword evidence="1" id="KW-0732">Signal</keyword>
<dbReference type="PANTHER" id="PTHR30189:SF1">
    <property type="entry name" value="LPS-ASSEMBLY PROTEIN LPTD"/>
    <property type="match status" value="1"/>
</dbReference>
<dbReference type="InterPro" id="IPR050218">
    <property type="entry name" value="LptD"/>
</dbReference>
<dbReference type="EMBL" id="JMKI01000047">
    <property type="protein sequence ID" value="KEJ91467.1"/>
    <property type="molecule type" value="Genomic_DNA"/>
</dbReference>
<evidence type="ECO:0000313" key="2">
    <source>
        <dbReference type="EMBL" id="KEJ91467.1"/>
    </source>
</evidence>
<name>A0A073J1A5_9BACT</name>
<dbReference type="Proteomes" id="UP000027665">
    <property type="component" value="Unassembled WGS sequence"/>
</dbReference>
<reference evidence="2 3" key="1">
    <citation type="submission" date="2014-04" db="EMBL/GenBank/DDBJ databases">
        <title>Draft Genome Sequence of Synergistes jonesii.</title>
        <authorList>
            <person name="Coil D.A."/>
            <person name="Eisen J.A."/>
            <person name="Holland-Moritz H.E."/>
        </authorList>
    </citation>
    <scope>NUCLEOTIDE SEQUENCE [LARGE SCALE GENOMIC DNA]</scope>
    <source>
        <strain evidence="2 3">78-1</strain>
    </source>
</reference>
<dbReference type="GeneID" id="90984375"/>
<dbReference type="AlphaFoldDB" id="A0A073J1A5"/>
<accession>A0A073J1A5</accession>
<dbReference type="Gene3D" id="2.60.450.10">
    <property type="entry name" value="Lipopolysaccharide (LPS) transport protein A like domain"/>
    <property type="match status" value="1"/>
</dbReference>
<dbReference type="GO" id="GO:1990351">
    <property type="term" value="C:transporter complex"/>
    <property type="evidence" value="ECO:0007669"/>
    <property type="project" value="TreeGrafter"/>
</dbReference>
<sequence>MGHKYRKALTAALALLFCAASPVALVPSYAEDLAPGSAAEKDAGAAEKQEMKSGEVTIDADTVNYSEKTGIATADGNVRIRNSEIYLTAPYVEYDSQNNVADAYSDHRENVVIISGGNTYTGKHLKYNMTTKRGVLTQASGKSGALYMSGGNVRVMPIEDAEKMGIVRRAKRKRAISEDVAEWRDVTATTCNFPEPHYRLVSRKVIIYPGKKTVLKNPKIYLGKTLLMTYPFDYIVGKKNEGLAPIIRYDSTKGGGFGIKGPIDIGKFGELDIAGIYWTQDIWEAKVDYSYEITDGLTLFGRSLRLYNDDTDETVWRPSWGLSYEKNGWEAGVWWAEREIIGNDDDTGSTDDYDVWRKPEIYLNTPWFDENLTGGRIRLFGSWGKYKDDSRYTSDEFTERYVYGAAYSGRPKWSLGIFKPFYGARYAAYEYPDDDASQKVTNAWFGFRYKLGSVSLSSAYRRRWVDGRSPMRWDRYYDNEYFMQTISFPLPFGRSWEKWSFSISGQYDLKKDDIYSLRYTLTYDRHCMTWRLWYHDDRHDDEKKVGLTFFIDAYPEYKINLGGGSSNDRKKSGDF</sequence>